<dbReference type="InterPro" id="IPR013600">
    <property type="entry name" value="Ly49_N"/>
</dbReference>
<sequence>MSDQEVTYSVLRFLRSPSESQNRLRPGSTQSPGKTDRKESSVPWCGIAVTLGTLCLLLLVTTAVLGTKIFQYIQEKHQQEEILRNLSQKYHVMQNESYLKEQLLINKNLEYDMLKTKILQQEKGLDLPATKKKGCHKQEETFSKFWRNIGKLNEGHWCCPGVNCYYFTTESKDWKGCKQTCQSYNSSLLKIDDKEELVSWTIFLQSQTYRSSYWIGLSFNERESKWKWIDNGISSGLNLAIMTSSSGRGECAFLTSTRIANIDCSNTYNCICEKRIDCFK</sequence>
<comment type="subcellular location">
    <subcellularLocation>
        <location evidence="1">Membrane</location>
        <topology evidence="1">Single-pass type II membrane protein</topology>
    </subcellularLocation>
</comment>
<dbReference type="PANTHER" id="PTHR46329">
    <property type="entry name" value="KILLER CELL LECTIN-LIKE RECEPTOR 2"/>
    <property type="match status" value="1"/>
</dbReference>
<dbReference type="Gene3D" id="3.10.100.10">
    <property type="entry name" value="Mannose-Binding Protein A, subunit A"/>
    <property type="match status" value="1"/>
</dbReference>
<feature type="compositionally biased region" description="Polar residues" evidence="11">
    <location>
        <begin position="18"/>
        <end position="33"/>
    </location>
</feature>
<evidence type="ECO:0000259" key="13">
    <source>
        <dbReference type="PROSITE" id="PS50041"/>
    </source>
</evidence>
<dbReference type="RefSeq" id="XP_057413375.1">
    <property type="nucleotide sequence ID" value="XM_057557392.1"/>
</dbReference>
<evidence type="ECO:0000256" key="12">
    <source>
        <dbReference type="SAM" id="Phobius"/>
    </source>
</evidence>
<dbReference type="PANTHER" id="PTHR46329:SF1">
    <property type="entry name" value="KILLER CELL LECTIN-LIKE RECEPTOR 2"/>
    <property type="match status" value="1"/>
</dbReference>
<dbReference type="Proteomes" id="UP001652580">
    <property type="component" value="Chromosome 11"/>
</dbReference>
<dbReference type="InterPro" id="IPR033992">
    <property type="entry name" value="NKR-like_CTLD"/>
</dbReference>
<keyword evidence="3" id="KW-0430">Lectin</keyword>
<feature type="region of interest" description="Disordered" evidence="11">
    <location>
        <begin position="18"/>
        <end position="40"/>
    </location>
</feature>
<dbReference type="Pfam" id="PF00059">
    <property type="entry name" value="Lectin_C"/>
    <property type="match status" value="1"/>
</dbReference>
<dbReference type="InterPro" id="IPR052013">
    <property type="entry name" value="Mouse_KLRs"/>
</dbReference>
<keyword evidence="4" id="KW-0130">Cell adhesion</keyword>
<keyword evidence="2 12" id="KW-0812">Transmembrane</keyword>
<dbReference type="SUPFAM" id="SSF56436">
    <property type="entry name" value="C-type lectin-like"/>
    <property type="match status" value="1"/>
</dbReference>
<dbReference type="RefSeq" id="XP_057413374.1">
    <property type="nucleotide sequence ID" value="XM_057557391.1"/>
</dbReference>
<dbReference type="InterPro" id="IPR016186">
    <property type="entry name" value="C-type_lectin-like/link_sf"/>
</dbReference>
<reference evidence="15 16" key="1">
    <citation type="submission" date="2025-05" db="UniProtKB">
        <authorList>
            <consortium name="RefSeq"/>
        </authorList>
    </citation>
    <scope>IDENTIFICATION</scope>
</reference>
<dbReference type="SMART" id="SM00034">
    <property type="entry name" value="CLECT"/>
    <property type="match status" value="1"/>
</dbReference>
<evidence type="ECO:0000256" key="10">
    <source>
        <dbReference type="ARBA" id="ARBA00023180"/>
    </source>
</evidence>
<evidence type="ECO:0000313" key="15">
    <source>
        <dbReference type="RefSeq" id="XP_057413374.1"/>
    </source>
</evidence>
<keyword evidence="9" id="KW-0675">Receptor</keyword>
<keyword evidence="5" id="KW-0735">Signal-anchor</keyword>
<evidence type="ECO:0000256" key="3">
    <source>
        <dbReference type="ARBA" id="ARBA00022734"/>
    </source>
</evidence>
<evidence type="ECO:0000256" key="11">
    <source>
        <dbReference type="SAM" id="MobiDB-lite"/>
    </source>
</evidence>
<keyword evidence="14" id="KW-1185">Reference proteome</keyword>
<evidence type="ECO:0000256" key="9">
    <source>
        <dbReference type="ARBA" id="ARBA00023170"/>
    </source>
</evidence>
<evidence type="ECO:0000256" key="4">
    <source>
        <dbReference type="ARBA" id="ARBA00022889"/>
    </source>
</evidence>
<feature type="transmembrane region" description="Helical" evidence="12">
    <location>
        <begin position="41"/>
        <end position="66"/>
    </location>
</feature>
<keyword evidence="8" id="KW-1015">Disulfide bond</keyword>
<evidence type="ECO:0000256" key="2">
    <source>
        <dbReference type="ARBA" id="ARBA00022692"/>
    </source>
</evidence>
<name>A0ABM3UGA2_BALAC</name>
<evidence type="ECO:0000313" key="16">
    <source>
        <dbReference type="RefSeq" id="XP_057413375.1"/>
    </source>
</evidence>
<keyword evidence="7 12" id="KW-0472">Membrane</keyword>
<evidence type="ECO:0000256" key="1">
    <source>
        <dbReference type="ARBA" id="ARBA00004606"/>
    </source>
</evidence>
<organism evidence="14 15">
    <name type="scientific">Balaenoptera acutorostrata</name>
    <name type="common">Common minke whale</name>
    <name type="synonym">Balaena rostrata</name>
    <dbReference type="NCBI Taxonomy" id="9767"/>
    <lineage>
        <taxon>Eukaryota</taxon>
        <taxon>Metazoa</taxon>
        <taxon>Chordata</taxon>
        <taxon>Craniata</taxon>
        <taxon>Vertebrata</taxon>
        <taxon>Euteleostomi</taxon>
        <taxon>Mammalia</taxon>
        <taxon>Eutheria</taxon>
        <taxon>Laurasiatheria</taxon>
        <taxon>Artiodactyla</taxon>
        <taxon>Whippomorpha</taxon>
        <taxon>Cetacea</taxon>
        <taxon>Mysticeti</taxon>
        <taxon>Balaenopteridae</taxon>
        <taxon>Balaenoptera</taxon>
    </lineage>
</organism>
<evidence type="ECO:0000256" key="8">
    <source>
        <dbReference type="ARBA" id="ARBA00023157"/>
    </source>
</evidence>
<gene>
    <name evidence="15 16" type="primary">LOC103006768</name>
</gene>
<dbReference type="CDD" id="cd03593">
    <property type="entry name" value="CLECT_NK_receptors_like"/>
    <property type="match status" value="1"/>
</dbReference>
<dbReference type="GeneID" id="103006768"/>
<proteinExistence type="predicted"/>
<evidence type="ECO:0000256" key="6">
    <source>
        <dbReference type="ARBA" id="ARBA00022989"/>
    </source>
</evidence>
<dbReference type="InterPro" id="IPR001304">
    <property type="entry name" value="C-type_lectin-like"/>
</dbReference>
<dbReference type="PROSITE" id="PS50041">
    <property type="entry name" value="C_TYPE_LECTIN_2"/>
    <property type="match status" value="1"/>
</dbReference>
<dbReference type="Pfam" id="PF08391">
    <property type="entry name" value="Ly49"/>
    <property type="match status" value="1"/>
</dbReference>
<evidence type="ECO:0000256" key="7">
    <source>
        <dbReference type="ARBA" id="ARBA00023136"/>
    </source>
</evidence>
<protein>
    <submittedName>
        <fullName evidence="15 16">Killer cell lectin-like receptor 2 isoform X1</fullName>
    </submittedName>
</protein>
<dbReference type="InterPro" id="IPR016187">
    <property type="entry name" value="CTDL_fold"/>
</dbReference>
<feature type="domain" description="C-type lectin" evidence="13">
    <location>
        <begin position="160"/>
        <end position="273"/>
    </location>
</feature>
<keyword evidence="6 12" id="KW-1133">Transmembrane helix</keyword>
<accession>A0ABM3UGA2</accession>
<keyword evidence="10" id="KW-0325">Glycoprotein</keyword>
<evidence type="ECO:0000313" key="14">
    <source>
        <dbReference type="Proteomes" id="UP001652580"/>
    </source>
</evidence>
<evidence type="ECO:0000256" key="5">
    <source>
        <dbReference type="ARBA" id="ARBA00022968"/>
    </source>
</evidence>